<reference evidence="2 3" key="1">
    <citation type="submission" date="2020-10" db="EMBL/GenBank/DDBJ databases">
        <title>Complete genome sequence of Thermosphaera aggregans strain 3507.</title>
        <authorList>
            <person name="Zayulina K.S."/>
            <person name="Elcheninov A.G."/>
            <person name="Toshchakov S.V."/>
            <person name="Kublanov I.V."/>
            <person name="Kochetkova T.V."/>
        </authorList>
    </citation>
    <scope>NUCLEOTIDE SEQUENCE [LARGE SCALE GENOMIC DNA]</scope>
    <source>
        <strain evidence="2 3">3507</strain>
    </source>
</reference>
<proteinExistence type="predicted"/>
<keyword evidence="1" id="KW-0812">Transmembrane</keyword>
<keyword evidence="1" id="KW-1133">Transmembrane helix</keyword>
<gene>
    <name evidence="2" type="ORF">IMZ38_04930</name>
</gene>
<organism evidence="2 3">
    <name type="scientific">Thermosphaera chiliense</name>
    <dbReference type="NCBI Taxonomy" id="3402707"/>
    <lineage>
        <taxon>Archaea</taxon>
        <taxon>Thermoproteota</taxon>
        <taxon>Thermoprotei</taxon>
        <taxon>Desulfurococcales</taxon>
        <taxon>Desulfurococcaceae</taxon>
        <taxon>Thermosphaera</taxon>
    </lineage>
</organism>
<keyword evidence="1" id="KW-0472">Membrane</keyword>
<dbReference type="AlphaFoldDB" id="A0A7M1UPS8"/>
<evidence type="ECO:0000313" key="2">
    <source>
        <dbReference type="EMBL" id="QOR93989.1"/>
    </source>
</evidence>
<dbReference type="KEGG" id="tcs:IMZ38_04930"/>
<dbReference type="GeneID" id="59454738"/>
<dbReference type="OrthoDB" id="376090at2157"/>
<feature type="transmembrane region" description="Helical" evidence="1">
    <location>
        <begin position="26"/>
        <end position="44"/>
    </location>
</feature>
<dbReference type="RefSeq" id="WP_193435794.1">
    <property type="nucleotide sequence ID" value="NZ_CP063144.1"/>
</dbReference>
<name>A0A7M1UPS8_9CREN</name>
<protein>
    <submittedName>
        <fullName evidence="2">Uncharacterized protein</fullName>
    </submittedName>
</protein>
<feature type="transmembrane region" description="Helical" evidence="1">
    <location>
        <begin position="64"/>
        <end position="85"/>
    </location>
</feature>
<keyword evidence="3" id="KW-1185">Reference proteome</keyword>
<evidence type="ECO:0000256" key="1">
    <source>
        <dbReference type="SAM" id="Phobius"/>
    </source>
</evidence>
<dbReference type="EMBL" id="CP063144">
    <property type="protein sequence ID" value="QOR93989.1"/>
    <property type="molecule type" value="Genomic_DNA"/>
</dbReference>
<sequence>MYMIILGLTAVFSTVLWYKNLEKDDLLFKNLALISWAATLMFIVDKAYALMVEGEEFISTSPESVALGLLLLFIVLTIWVASIMWKDPKKALRAK</sequence>
<dbReference type="Proteomes" id="UP000593766">
    <property type="component" value="Chromosome"/>
</dbReference>
<evidence type="ECO:0000313" key="3">
    <source>
        <dbReference type="Proteomes" id="UP000593766"/>
    </source>
</evidence>
<accession>A0A7M1UPS8</accession>